<dbReference type="InterPro" id="IPR027835">
    <property type="entry name" value="TMEM174"/>
</dbReference>
<accession>A0A3B3Q6K3</accession>
<feature type="region of interest" description="Disordered" evidence="1">
    <location>
        <begin position="213"/>
        <end position="235"/>
    </location>
</feature>
<dbReference type="STRING" id="1676925.ENSPKIP00000001270"/>
<dbReference type="Proteomes" id="UP000261540">
    <property type="component" value="Unplaced"/>
</dbReference>
<organism evidence="3 4">
    <name type="scientific">Paramormyrops kingsleyae</name>
    <dbReference type="NCBI Taxonomy" id="1676925"/>
    <lineage>
        <taxon>Eukaryota</taxon>
        <taxon>Metazoa</taxon>
        <taxon>Chordata</taxon>
        <taxon>Craniata</taxon>
        <taxon>Vertebrata</taxon>
        <taxon>Euteleostomi</taxon>
        <taxon>Actinopterygii</taxon>
        <taxon>Neopterygii</taxon>
        <taxon>Teleostei</taxon>
        <taxon>Osteoglossocephala</taxon>
        <taxon>Osteoglossomorpha</taxon>
        <taxon>Osteoglossiformes</taxon>
        <taxon>Mormyridae</taxon>
        <taxon>Paramormyrops</taxon>
    </lineage>
</organism>
<keyword evidence="2" id="KW-0472">Membrane</keyword>
<dbReference type="Pfam" id="PF15029">
    <property type="entry name" value="TMEM174"/>
    <property type="match status" value="1"/>
</dbReference>
<protein>
    <submittedName>
        <fullName evidence="3">Transmembrane protein 174</fullName>
    </submittedName>
</protein>
<dbReference type="Ensembl" id="ENSPKIT00000025188.1">
    <property type="protein sequence ID" value="ENSPKIP00000001270.1"/>
    <property type="gene ID" value="ENSPKIG00000019625.1"/>
</dbReference>
<feature type="compositionally biased region" description="Basic and acidic residues" evidence="1">
    <location>
        <begin position="213"/>
        <end position="231"/>
    </location>
</feature>
<evidence type="ECO:0000256" key="2">
    <source>
        <dbReference type="SAM" id="Phobius"/>
    </source>
</evidence>
<dbReference type="PANTHER" id="PTHR31020:SF1">
    <property type="entry name" value="TRANSMEMBRANE PROTEIN 174"/>
    <property type="match status" value="1"/>
</dbReference>
<sequence>MGEAPQCTFSTANSSNRNNINEDFSVNVFSVNSYPPSRADFKGCDADKVRATLLCSGVFLVLVGTTFTIMGWINYDGSKIFEWTQLLGPALLCIGVTFILIGLCKIKNFHCKFWKVNEEQAVADQIPPTQSFVFTGINQPIMFHGTTVVQYIPPPCGIVTNDRITTNNNQSSGFELHRVPTTSQPPQYYTIYPLDNPIFSEDDPCTQSLRVDDSDIRDCGPDERPDWKMTADEMPNCSAPPAYEDIFHTGRYSFSRS</sequence>
<proteinExistence type="predicted"/>
<name>A0A3B3Q6K3_9TELE</name>
<dbReference type="AlphaFoldDB" id="A0A3B3Q6K3"/>
<dbReference type="OrthoDB" id="9931655at2759"/>
<feature type="transmembrane region" description="Helical" evidence="2">
    <location>
        <begin position="51"/>
        <end position="74"/>
    </location>
</feature>
<keyword evidence="4" id="KW-1185">Reference proteome</keyword>
<reference evidence="3" key="2">
    <citation type="submission" date="2025-09" db="UniProtKB">
        <authorList>
            <consortium name="Ensembl"/>
        </authorList>
    </citation>
    <scope>IDENTIFICATION</scope>
</reference>
<evidence type="ECO:0000313" key="4">
    <source>
        <dbReference type="Proteomes" id="UP000261540"/>
    </source>
</evidence>
<feature type="transmembrane region" description="Helical" evidence="2">
    <location>
        <begin position="86"/>
        <end position="106"/>
    </location>
</feature>
<dbReference type="GeneTree" id="ENSGT00390000004161"/>
<dbReference type="PANTHER" id="PTHR31020">
    <property type="entry name" value="TRANSMEMBRANE PROTEIN 174"/>
    <property type="match status" value="1"/>
</dbReference>
<evidence type="ECO:0000313" key="3">
    <source>
        <dbReference type="Ensembl" id="ENSPKIP00000001270.1"/>
    </source>
</evidence>
<keyword evidence="2" id="KW-1133">Transmembrane helix</keyword>
<dbReference type="GeneID" id="111849803"/>
<dbReference type="RefSeq" id="XP_023678776.1">
    <property type="nucleotide sequence ID" value="XM_023823008.2"/>
</dbReference>
<reference evidence="3" key="1">
    <citation type="submission" date="2025-08" db="UniProtKB">
        <authorList>
            <consortium name="Ensembl"/>
        </authorList>
    </citation>
    <scope>IDENTIFICATION</scope>
</reference>
<evidence type="ECO:0000256" key="1">
    <source>
        <dbReference type="SAM" id="MobiDB-lite"/>
    </source>
</evidence>
<keyword evidence="2" id="KW-0812">Transmembrane</keyword>